<dbReference type="FunFam" id="2.30.42.10:FF:000063">
    <property type="entry name" value="Peptidase, S41 family"/>
    <property type="match status" value="1"/>
</dbReference>
<evidence type="ECO:0000256" key="5">
    <source>
        <dbReference type="RuleBase" id="RU004404"/>
    </source>
</evidence>
<dbReference type="EMBL" id="LCAO01000025">
    <property type="protein sequence ID" value="KKR91010.1"/>
    <property type="molecule type" value="Genomic_DNA"/>
</dbReference>
<dbReference type="GO" id="GO:0004175">
    <property type="term" value="F:endopeptidase activity"/>
    <property type="evidence" value="ECO:0007669"/>
    <property type="project" value="TreeGrafter"/>
</dbReference>
<dbReference type="SUPFAM" id="SSF52096">
    <property type="entry name" value="ClpP/crotonase"/>
    <property type="match status" value="1"/>
</dbReference>
<dbReference type="SMART" id="SM00245">
    <property type="entry name" value="TSPc"/>
    <property type="match status" value="1"/>
</dbReference>
<keyword evidence="4 5" id="KW-0720">Serine protease</keyword>
<organism evidence="7 8">
    <name type="scientific">Candidatus Woesebacteria bacterium GW2011_GWA1_41_13b</name>
    <dbReference type="NCBI Taxonomy" id="1618555"/>
    <lineage>
        <taxon>Bacteria</taxon>
        <taxon>Candidatus Woeseibacteriota</taxon>
    </lineage>
</organism>
<gene>
    <name evidence="7" type="ORF">UU42_C0025G0007</name>
</gene>
<sequence length="394" mass="43224">MRKNFWIVVFLVLAAYGGFLTGEGKLKWSFANYKPAVIYNRETPRNLNADFAMFWQVWDKLNEQYVDKTALDPEKMVDGAISGMVGSLDDPYTVYLPPQQNKEAKDDLNGAFEGVGIQLGFKEKALSVVTPIAGTPADKAGVKSGDLILHIKDEIKKIDKDTTGMTLPEAVNIIRGKKGTEVELTLGREGEEKPMVLKLQRETIVIKSATVEIQGGVAILKLNKFGDRTQEEWTTAVDEVVSKNVKGVVLDMRFNPGGYLDGAVWIAGEFLPAGKLVVSQQYGDGTKTDNKVSRIGRLLKTPLVVVVNEGSASAAEILAGALRDHNRAKIVGVKTFGKGSVQQPEDFDNGAGIHITVARWLRPNGEWIDKKGIEPDTKVEEDDKQLQSAIKLLK</sequence>
<evidence type="ECO:0000256" key="4">
    <source>
        <dbReference type="ARBA" id="ARBA00022825"/>
    </source>
</evidence>
<keyword evidence="2 5" id="KW-0645">Protease</keyword>
<name>A0A0G0X2Z5_9BACT</name>
<dbReference type="GO" id="GO:0006508">
    <property type="term" value="P:proteolysis"/>
    <property type="evidence" value="ECO:0007669"/>
    <property type="project" value="UniProtKB-KW"/>
</dbReference>
<dbReference type="Pfam" id="PF00595">
    <property type="entry name" value="PDZ"/>
    <property type="match status" value="1"/>
</dbReference>
<dbReference type="CDD" id="cd06782">
    <property type="entry name" value="cpPDZ_CPP-like"/>
    <property type="match status" value="1"/>
</dbReference>
<evidence type="ECO:0000256" key="3">
    <source>
        <dbReference type="ARBA" id="ARBA00022801"/>
    </source>
</evidence>
<comment type="caution">
    <text evidence="7">The sequence shown here is derived from an EMBL/GenBank/DDBJ whole genome shotgun (WGS) entry which is preliminary data.</text>
</comment>
<evidence type="ECO:0000313" key="7">
    <source>
        <dbReference type="EMBL" id="KKR91010.1"/>
    </source>
</evidence>
<reference evidence="7 8" key="1">
    <citation type="journal article" date="2015" name="Nature">
        <title>rRNA introns, odd ribosomes, and small enigmatic genomes across a large radiation of phyla.</title>
        <authorList>
            <person name="Brown C.T."/>
            <person name="Hug L.A."/>
            <person name="Thomas B.C."/>
            <person name="Sharon I."/>
            <person name="Castelle C.J."/>
            <person name="Singh A."/>
            <person name="Wilkins M.J."/>
            <person name="Williams K.H."/>
            <person name="Banfield J.F."/>
        </authorList>
    </citation>
    <scope>NUCLEOTIDE SEQUENCE [LARGE SCALE GENOMIC DNA]</scope>
</reference>
<evidence type="ECO:0000259" key="6">
    <source>
        <dbReference type="PROSITE" id="PS50106"/>
    </source>
</evidence>
<dbReference type="Pfam" id="PF03572">
    <property type="entry name" value="Peptidase_S41"/>
    <property type="match status" value="1"/>
</dbReference>
<dbReference type="SMART" id="SM00228">
    <property type="entry name" value="PDZ"/>
    <property type="match status" value="1"/>
</dbReference>
<dbReference type="PANTHER" id="PTHR32060">
    <property type="entry name" value="TAIL-SPECIFIC PROTEASE"/>
    <property type="match status" value="1"/>
</dbReference>
<proteinExistence type="inferred from homology"/>
<dbReference type="InterPro" id="IPR004447">
    <property type="entry name" value="Peptidase_S41A"/>
</dbReference>
<dbReference type="GO" id="GO:0007165">
    <property type="term" value="P:signal transduction"/>
    <property type="evidence" value="ECO:0007669"/>
    <property type="project" value="TreeGrafter"/>
</dbReference>
<dbReference type="GO" id="GO:0008236">
    <property type="term" value="F:serine-type peptidase activity"/>
    <property type="evidence" value="ECO:0007669"/>
    <property type="project" value="UniProtKB-KW"/>
</dbReference>
<dbReference type="InterPro" id="IPR055210">
    <property type="entry name" value="CtpA/B_N"/>
</dbReference>
<evidence type="ECO:0000256" key="2">
    <source>
        <dbReference type="ARBA" id="ARBA00022670"/>
    </source>
</evidence>
<dbReference type="AlphaFoldDB" id="A0A0G0X2Z5"/>
<evidence type="ECO:0000313" key="8">
    <source>
        <dbReference type="Proteomes" id="UP000034676"/>
    </source>
</evidence>
<evidence type="ECO:0000256" key="1">
    <source>
        <dbReference type="ARBA" id="ARBA00009179"/>
    </source>
</evidence>
<dbReference type="PROSITE" id="PS50106">
    <property type="entry name" value="PDZ"/>
    <property type="match status" value="1"/>
</dbReference>
<comment type="similarity">
    <text evidence="1 5">Belongs to the peptidase S41A family.</text>
</comment>
<protein>
    <submittedName>
        <fullName evidence="7">Carboxyl-terminal protease</fullName>
    </submittedName>
</protein>
<dbReference type="GO" id="GO:0030288">
    <property type="term" value="C:outer membrane-bounded periplasmic space"/>
    <property type="evidence" value="ECO:0007669"/>
    <property type="project" value="TreeGrafter"/>
</dbReference>
<dbReference type="InterPro" id="IPR036034">
    <property type="entry name" value="PDZ_sf"/>
</dbReference>
<keyword evidence="3 5" id="KW-0378">Hydrolase</keyword>
<dbReference type="PANTHER" id="PTHR32060:SF30">
    <property type="entry name" value="CARBOXY-TERMINAL PROCESSING PROTEASE CTPA"/>
    <property type="match status" value="1"/>
</dbReference>
<dbReference type="Pfam" id="PF22694">
    <property type="entry name" value="CtpB_N-like"/>
    <property type="match status" value="1"/>
</dbReference>
<dbReference type="Gene3D" id="2.30.42.10">
    <property type="match status" value="1"/>
</dbReference>
<dbReference type="NCBIfam" id="TIGR00225">
    <property type="entry name" value="prc"/>
    <property type="match status" value="1"/>
</dbReference>
<dbReference type="Proteomes" id="UP000034676">
    <property type="component" value="Unassembled WGS sequence"/>
</dbReference>
<accession>A0A0G0X2Z5</accession>
<dbReference type="CDD" id="cd07560">
    <property type="entry name" value="Peptidase_S41_CPP"/>
    <property type="match status" value="1"/>
</dbReference>
<dbReference type="InterPro" id="IPR029045">
    <property type="entry name" value="ClpP/crotonase-like_dom_sf"/>
</dbReference>
<feature type="domain" description="PDZ" evidence="6">
    <location>
        <begin position="93"/>
        <end position="175"/>
    </location>
</feature>
<dbReference type="SUPFAM" id="SSF50156">
    <property type="entry name" value="PDZ domain-like"/>
    <property type="match status" value="1"/>
</dbReference>
<dbReference type="InterPro" id="IPR005151">
    <property type="entry name" value="Tail-specific_protease"/>
</dbReference>
<dbReference type="Gene3D" id="3.30.750.44">
    <property type="match status" value="1"/>
</dbReference>
<dbReference type="InterPro" id="IPR001478">
    <property type="entry name" value="PDZ"/>
</dbReference>
<dbReference type="Gene3D" id="3.90.226.10">
    <property type="entry name" value="2-enoyl-CoA Hydratase, Chain A, domain 1"/>
    <property type="match status" value="1"/>
</dbReference>